<sequence length="81" mass="9216">MRFANGSCGSRKGSVCGVCAVTWDPLEMDRHEISKRFDAYATDSQVSRDQHRFFKQYMRKEPDLRLGGILGATLVCPWAFI</sequence>
<gene>
    <name evidence="1" type="ORF">GCM10010339_81760</name>
</gene>
<evidence type="ECO:0000313" key="1">
    <source>
        <dbReference type="EMBL" id="GHE13749.1"/>
    </source>
</evidence>
<comment type="caution">
    <text evidence="1">The sequence shown here is derived from an EMBL/GenBank/DDBJ whole genome shotgun (WGS) entry which is preliminary data.</text>
</comment>
<reference evidence="1" key="2">
    <citation type="submission" date="2020-09" db="EMBL/GenBank/DDBJ databases">
        <authorList>
            <person name="Sun Q."/>
            <person name="Ohkuma M."/>
        </authorList>
    </citation>
    <scope>NUCLEOTIDE SEQUENCE</scope>
    <source>
        <strain evidence="1">JCM 4714</strain>
    </source>
</reference>
<reference evidence="1" key="1">
    <citation type="journal article" date="2014" name="Int. J. Syst. Evol. Microbiol.">
        <title>Complete genome sequence of Corynebacterium casei LMG S-19264T (=DSM 44701T), isolated from a smear-ripened cheese.</title>
        <authorList>
            <consortium name="US DOE Joint Genome Institute (JGI-PGF)"/>
            <person name="Walter F."/>
            <person name="Albersmeier A."/>
            <person name="Kalinowski J."/>
            <person name="Ruckert C."/>
        </authorList>
    </citation>
    <scope>NUCLEOTIDE SEQUENCE</scope>
    <source>
        <strain evidence="1">JCM 4714</strain>
    </source>
</reference>
<name>A0A918YSD0_9ACTN</name>
<evidence type="ECO:0000313" key="2">
    <source>
        <dbReference type="Proteomes" id="UP000655443"/>
    </source>
</evidence>
<protein>
    <submittedName>
        <fullName evidence="1">Uncharacterized protein</fullName>
    </submittedName>
</protein>
<dbReference type="AlphaFoldDB" id="A0A918YSD0"/>
<accession>A0A918YSD0</accession>
<dbReference type="EMBL" id="BMVG01000043">
    <property type="protein sequence ID" value="GHE13749.1"/>
    <property type="molecule type" value="Genomic_DNA"/>
</dbReference>
<keyword evidence="2" id="KW-1185">Reference proteome</keyword>
<proteinExistence type="predicted"/>
<dbReference type="Proteomes" id="UP000655443">
    <property type="component" value="Unassembled WGS sequence"/>
</dbReference>
<organism evidence="1 2">
    <name type="scientific">Streptomyces alanosinicus</name>
    <dbReference type="NCBI Taxonomy" id="68171"/>
    <lineage>
        <taxon>Bacteria</taxon>
        <taxon>Bacillati</taxon>
        <taxon>Actinomycetota</taxon>
        <taxon>Actinomycetes</taxon>
        <taxon>Kitasatosporales</taxon>
        <taxon>Streptomycetaceae</taxon>
        <taxon>Streptomyces</taxon>
    </lineage>
</organism>